<name>A0A9N9GYZ1_9GLOM</name>
<reference evidence="2" key="1">
    <citation type="submission" date="2021-06" db="EMBL/GenBank/DDBJ databases">
        <authorList>
            <person name="Kallberg Y."/>
            <person name="Tangrot J."/>
            <person name="Rosling A."/>
        </authorList>
    </citation>
    <scope>NUCLEOTIDE SEQUENCE</scope>
    <source>
        <strain evidence="2">FL130A</strain>
    </source>
</reference>
<protein>
    <submittedName>
        <fullName evidence="2">11226_t:CDS:1</fullName>
    </submittedName>
</protein>
<feature type="compositionally biased region" description="Polar residues" evidence="1">
    <location>
        <begin position="194"/>
        <end position="214"/>
    </location>
</feature>
<proteinExistence type="predicted"/>
<dbReference type="OrthoDB" id="2442580at2759"/>
<dbReference type="EMBL" id="CAJVPS010007656">
    <property type="protein sequence ID" value="CAG8636748.1"/>
    <property type="molecule type" value="Genomic_DNA"/>
</dbReference>
<gene>
    <name evidence="2" type="ORF">ALEPTO_LOCUS9567</name>
</gene>
<sequence>VTPFSLGLFTKSDSIRGNAISSLRDALMGCCLSSLYEMPSPLYEVSSLDGMRLSSLYEMPSLYEVPSLDGLCLSSLYKMSSSLYEPELSVMLYGNINILNKEDLEIWLRKIVKIPFVHVKKNLHVGYAHIHFPSHENASNFFYTYQNATLDGPKGDEDIKIRESYYFGKLKRKVIYVKADKSITTTKKAEKEPYNNNEAENQEESYNNNETINQEELRNNNDKTEDEPDYTNNKKRKLVNLNYSVCTVSGYVTQ</sequence>
<organism evidence="2 3">
    <name type="scientific">Ambispora leptoticha</name>
    <dbReference type="NCBI Taxonomy" id="144679"/>
    <lineage>
        <taxon>Eukaryota</taxon>
        <taxon>Fungi</taxon>
        <taxon>Fungi incertae sedis</taxon>
        <taxon>Mucoromycota</taxon>
        <taxon>Glomeromycotina</taxon>
        <taxon>Glomeromycetes</taxon>
        <taxon>Archaeosporales</taxon>
        <taxon>Ambisporaceae</taxon>
        <taxon>Ambispora</taxon>
    </lineage>
</organism>
<evidence type="ECO:0000313" key="3">
    <source>
        <dbReference type="Proteomes" id="UP000789508"/>
    </source>
</evidence>
<dbReference type="AlphaFoldDB" id="A0A9N9GYZ1"/>
<comment type="caution">
    <text evidence="2">The sequence shown here is derived from an EMBL/GenBank/DDBJ whole genome shotgun (WGS) entry which is preliminary data.</text>
</comment>
<evidence type="ECO:0000313" key="2">
    <source>
        <dbReference type="EMBL" id="CAG8636748.1"/>
    </source>
</evidence>
<dbReference type="Proteomes" id="UP000789508">
    <property type="component" value="Unassembled WGS sequence"/>
</dbReference>
<evidence type="ECO:0000256" key="1">
    <source>
        <dbReference type="SAM" id="MobiDB-lite"/>
    </source>
</evidence>
<feature type="region of interest" description="Disordered" evidence="1">
    <location>
        <begin position="186"/>
        <end position="233"/>
    </location>
</feature>
<accession>A0A9N9GYZ1</accession>
<keyword evidence="3" id="KW-1185">Reference proteome</keyword>
<feature type="non-terminal residue" evidence="2">
    <location>
        <position position="254"/>
    </location>
</feature>